<evidence type="ECO:0000256" key="5">
    <source>
        <dbReference type="ARBA" id="ARBA00022989"/>
    </source>
</evidence>
<keyword evidence="3" id="KW-1003">Cell membrane</keyword>
<reference evidence="9 10" key="1">
    <citation type="journal article" date="2016" name="Nat. Commun.">
        <title>Thousands of microbial genomes shed light on interconnected biogeochemical processes in an aquifer system.</title>
        <authorList>
            <person name="Anantharaman K."/>
            <person name="Brown C.T."/>
            <person name="Hug L.A."/>
            <person name="Sharon I."/>
            <person name="Castelle C.J."/>
            <person name="Probst A.J."/>
            <person name="Thomas B.C."/>
            <person name="Singh A."/>
            <person name="Wilkins M.J."/>
            <person name="Karaoz U."/>
            <person name="Brodie E.L."/>
            <person name="Williams K.H."/>
            <person name="Hubbard S.S."/>
            <person name="Banfield J.F."/>
        </authorList>
    </citation>
    <scope>NUCLEOTIDE SEQUENCE [LARGE SCALE GENOMIC DNA]</scope>
</reference>
<evidence type="ECO:0000256" key="2">
    <source>
        <dbReference type="ARBA" id="ARBA00005745"/>
    </source>
</evidence>
<evidence type="ECO:0000256" key="6">
    <source>
        <dbReference type="ARBA" id="ARBA00023136"/>
    </source>
</evidence>
<accession>A0A1F5YID9</accession>
<dbReference type="Proteomes" id="UP000178230">
    <property type="component" value="Unassembled WGS sequence"/>
</dbReference>
<feature type="transmembrane region" description="Helical" evidence="7">
    <location>
        <begin position="20"/>
        <end position="38"/>
    </location>
</feature>
<feature type="transmembrane region" description="Helical" evidence="7">
    <location>
        <begin position="320"/>
        <end position="344"/>
    </location>
</feature>
<dbReference type="Gene3D" id="1.20.81.30">
    <property type="entry name" value="Type II secretion system (T2SS), domain F"/>
    <property type="match status" value="2"/>
</dbReference>
<sequence length="349" mass="38973">MNNPHLSLSDDEKLTFVSNFSTMLTAGISVLEISTSLLEDAKGNLKKVLETLKDNIIQGKRLYHTFAQFPSTFDKVTVNLIKAAEEAGTLEVSLKDLKQNLIKDIEFKDKIKAALIYPALIGVVFAGVLLMILIFIMPKISQIFSKLKVDLPLPTRIMIFVSNTILAYTIPIIVFLAIFFIFIIFFYKRQKRLLTNFIFSLPLLSLLAKEIDLTNFARSFSLLLRSGIPIISALELTEDIAMKKEVGKAIHHARNMVLSGKKLSEAFKDNKKVIPTIMIKITEAGEKSGALEKTMQEASEYLDYRVTKTLKTVTTMIEPIMLVLVGVAVGAMMLAIISPMYGMIGQMGR</sequence>
<keyword evidence="5 7" id="KW-1133">Transmembrane helix</keyword>
<dbReference type="InterPro" id="IPR003004">
    <property type="entry name" value="GspF/PilC"/>
</dbReference>
<evidence type="ECO:0000313" key="10">
    <source>
        <dbReference type="Proteomes" id="UP000178230"/>
    </source>
</evidence>
<dbReference type="Pfam" id="PF00482">
    <property type="entry name" value="T2SSF"/>
    <property type="match status" value="2"/>
</dbReference>
<evidence type="ECO:0000256" key="1">
    <source>
        <dbReference type="ARBA" id="ARBA00004651"/>
    </source>
</evidence>
<feature type="domain" description="Type II secretion system protein GspF" evidence="8">
    <location>
        <begin position="216"/>
        <end position="339"/>
    </location>
</feature>
<comment type="similarity">
    <text evidence="2">Belongs to the GSP F family.</text>
</comment>
<dbReference type="InterPro" id="IPR042094">
    <property type="entry name" value="T2SS_GspF_sf"/>
</dbReference>
<comment type="caution">
    <text evidence="9">The sequence shown here is derived from an EMBL/GenBank/DDBJ whole genome shotgun (WGS) entry which is preliminary data.</text>
</comment>
<keyword evidence="6 7" id="KW-0472">Membrane</keyword>
<dbReference type="PANTHER" id="PTHR30012">
    <property type="entry name" value="GENERAL SECRETION PATHWAY PROTEIN"/>
    <property type="match status" value="1"/>
</dbReference>
<organism evidence="9 10">
    <name type="scientific">Candidatus Gottesmanbacteria bacterium RBG_13_37_7</name>
    <dbReference type="NCBI Taxonomy" id="1798369"/>
    <lineage>
        <taxon>Bacteria</taxon>
        <taxon>Candidatus Gottesmaniibacteriota</taxon>
    </lineage>
</organism>
<dbReference type="PANTHER" id="PTHR30012:SF0">
    <property type="entry name" value="TYPE II SECRETION SYSTEM PROTEIN F-RELATED"/>
    <property type="match status" value="1"/>
</dbReference>
<evidence type="ECO:0000313" key="9">
    <source>
        <dbReference type="EMBL" id="OGF99726.1"/>
    </source>
</evidence>
<comment type="subcellular location">
    <subcellularLocation>
        <location evidence="1">Cell membrane</location>
        <topology evidence="1">Multi-pass membrane protein</topology>
    </subcellularLocation>
</comment>
<feature type="domain" description="Type II secretion system protein GspF" evidence="8">
    <location>
        <begin position="16"/>
        <end position="138"/>
    </location>
</feature>
<proteinExistence type="inferred from homology"/>
<dbReference type="GO" id="GO:0005886">
    <property type="term" value="C:plasma membrane"/>
    <property type="evidence" value="ECO:0007669"/>
    <property type="project" value="UniProtKB-SubCell"/>
</dbReference>
<gene>
    <name evidence="9" type="ORF">A2Y99_02020</name>
</gene>
<name>A0A1F5YID9_9BACT</name>
<feature type="transmembrane region" description="Helical" evidence="7">
    <location>
        <begin position="115"/>
        <end position="137"/>
    </location>
</feature>
<dbReference type="AlphaFoldDB" id="A0A1F5YID9"/>
<evidence type="ECO:0000256" key="3">
    <source>
        <dbReference type="ARBA" id="ARBA00022475"/>
    </source>
</evidence>
<dbReference type="PRINTS" id="PR00812">
    <property type="entry name" value="BCTERIALGSPF"/>
</dbReference>
<evidence type="ECO:0000256" key="4">
    <source>
        <dbReference type="ARBA" id="ARBA00022692"/>
    </source>
</evidence>
<evidence type="ECO:0000256" key="7">
    <source>
        <dbReference type="SAM" id="Phobius"/>
    </source>
</evidence>
<dbReference type="InterPro" id="IPR018076">
    <property type="entry name" value="T2SS_GspF_dom"/>
</dbReference>
<feature type="transmembrane region" description="Helical" evidence="7">
    <location>
        <begin position="157"/>
        <end position="186"/>
    </location>
</feature>
<dbReference type="EMBL" id="MFIY01000043">
    <property type="protein sequence ID" value="OGF99726.1"/>
    <property type="molecule type" value="Genomic_DNA"/>
</dbReference>
<keyword evidence="4 7" id="KW-0812">Transmembrane</keyword>
<evidence type="ECO:0000259" key="8">
    <source>
        <dbReference type="Pfam" id="PF00482"/>
    </source>
</evidence>
<protein>
    <recommendedName>
        <fullName evidence="8">Type II secretion system protein GspF domain-containing protein</fullName>
    </recommendedName>
</protein>